<gene>
    <name evidence="1" type="ORF">CU320_05100</name>
</gene>
<evidence type="ECO:0000313" key="1">
    <source>
        <dbReference type="EMBL" id="PJI33026.1"/>
    </source>
</evidence>
<sequence length="141" mass="15250">MMMILGMFVFSIPTATYQSLQRSTSWRHASNSRYGAAPAYQYTGPGEDTISLDGSIVPEFGSQLSLTALRLMGNTGKSFPLIAGNGKVYGLWKIDSIDETQTYFYKNGQPRMVEFSLKISKTQSAGSLITGVLGAVAGSIF</sequence>
<dbReference type="Proteomes" id="UP000242351">
    <property type="component" value="Unassembled WGS sequence"/>
</dbReference>
<dbReference type="InterPro" id="IPR016912">
    <property type="entry name" value="Phage_P2_GpU"/>
</dbReference>
<evidence type="ECO:0000313" key="2">
    <source>
        <dbReference type="Proteomes" id="UP000242351"/>
    </source>
</evidence>
<protein>
    <submittedName>
        <fullName evidence="1">Oxidoreductase</fullName>
    </submittedName>
</protein>
<dbReference type="RefSeq" id="WP_100357408.1">
    <property type="nucleotide sequence ID" value="NZ_PGOZ01000004.1"/>
</dbReference>
<reference evidence="1 2" key="1">
    <citation type="submission" date="2017-11" db="EMBL/GenBank/DDBJ databases">
        <authorList>
            <person name="Han C.G."/>
        </authorList>
    </citation>
    <scope>NUCLEOTIDE SEQUENCE [LARGE SCALE GENOMIC DNA]</scope>
    <source>
        <strain evidence="1 2">ANC 5347</strain>
    </source>
</reference>
<comment type="caution">
    <text evidence="1">The sequence shown here is derived from an EMBL/GenBank/DDBJ whole genome shotgun (WGS) entry which is preliminary data.</text>
</comment>
<dbReference type="InterPro" id="IPR009734">
    <property type="entry name" value="Myoviridae_GpU"/>
</dbReference>
<accession>A0A2H9UMT2</accession>
<organism evidence="1 2">
    <name type="scientific">Acinetobacter pseudolwoffii</name>
    <dbReference type="NCBI Taxonomy" id="2053287"/>
    <lineage>
        <taxon>Bacteria</taxon>
        <taxon>Pseudomonadati</taxon>
        <taxon>Pseudomonadota</taxon>
        <taxon>Gammaproteobacteria</taxon>
        <taxon>Moraxellales</taxon>
        <taxon>Moraxellaceae</taxon>
        <taxon>Acinetobacter</taxon>
    </lineage>
</organism>
<reference evidence="1 2" key="2">
    <citation type="submission" date="2017-12" db="EMBL/GenBank/DDBJ databases">
        <title>Revising the taxonomy of the Acinetobacter lwoffii group: the description of Acinetobacter pseudolwoffii sp. nov. and emended description of Acinetobacter lwoffii.</title>
        <authorList>
            <person name="Nemec A."/>
        </authorList>
    </citation>
    <scope>NUCLEOTIDE SEQUENCE [LARGE SCALE GENOMIC DNA]</scope>
    <source>
        <strain evidence="1 2">ANC 5347</strain>
    </source>
</reference>
<dbReference type="PIRSF" id="PIRSF029208">
    <property type="entry name" value="Phage_tail_GPU"/>
    <property type="match status" value="1"/>
</dbReference>
<dbReference type="AlphaFoldDB" id="A0A2H9UMT2"/>
<dbReference type="EMBL" id="PGOZ01000004">
    <property type="protein sequence ID" value="PJI33026.1"/>
    <property type="molecule type" value="Genomic_DNA"/>
</dbReference>
<proteinExistence type="predicted"/>
<dbReference type="Pfam" id="PF06995">
    <property type="entry name" value="Phage_P2_GpU"/>
    <property type="match status" value="1"/>
</dbReference>
<name>A0A2H9UMT2_9GAMM</name>